<dbReference type="STRING" id="1218598.LEP1GSC060_1523"/>
<gene>
    <name evidence="8" type="ORF">LEP1GSC060_1523</name>
</gene>
<keyword evidence="6" id="KW-0961">Cell wall biogenesis/degradation</keyword>
<accession>N1WKI3</accession>
<dbReference type="GO" id="GO:0071555">
    <property type="term" value="P:cell wall organization"/>
    <property type="evidence" value="ECO:0007669"/>
    <property type="project" value="UniProtKB-KW"/>
</dbReference>
<dbReference type="InterPro" id="IPR003447">
    <property type="entry name" value="FEMABX"/>
</dbReference>
<evidence type="ECO:0000256" key="4">
    <source>
        <dbReference type="ARBA" id="ARBA00022984"/>
    </source>
</evidence>
<dbReference type="Gene3D" id="3.40.640.10">
    <property type="entry name" value="Type I PLP-dependent aspartate aminotransferase-like (Major domain)"/>
    <property type="match status" value="1"/>
</dbReference>
<dbReference type="Pfam" id="PF01041">
    <property type="entry name" value="DegT_DnrJ_EryC1"/>
    <property type="match status" value="1"/>
</dbReference>
<dbReference type="InterPro" id="IPR016181">
    <property type="entry name" value="Acyl_CoA_acyltransferase"/>
</dbReference>
<sequence>MGTALMFLLAPLPSWKSLISAFSLKRIDEKSLSKTWMGPSDVSVWFSKSAWSLLAIAVWKQIHSDRKEITFWLPDYFCNSSLFLLRSKGVKFVFYPIQENREPDYAACKELAKNNTMDVFVLVHYFGKPSDTNRAFEFCRLRNAVLIEDAAHVLKPIKGVGEKGDFILYSPHKHLPIPDGAILVVRNSGPSKIVWDQQDEDRINEVLKKHYEQNGNTRFFLIKWFLKRLLQKLGFRNRKNSNLDFLNEISTQIVSYPFFSSFAKKMLNELAPRLNEIARTKIRIQKIWDEILSNRYQLHIDRKSAGWAPYLSEYSFDEIDTAKSMFQTLLKDELPVSTWPDLPSEIYDNPYYYSNAIRLRNSRLFLSIHQTLPIYDIVKYKIVLHDTGKDVIKLKVRWNSIARENWDSLFEQIPNSNLLQSWIYGESKGLCEGWKVHRGIFTFENREIAIVQMLEKSVLGIFKVYRINRGPLFFNEVNFDLKELVFNELSKFGNLLKGSVLFFNPEVSLDGKFLIFMNQIGFNETRSKPWSSSFIDLTKDLNFLRQKLDAKWRNMLTGSEKDNLILETGSSGLLFKWMLQRYQELTSSKNFSGISQSMLLQMKKSPNGKDAFLILRAIHENEPIAGVCIAIHGSAATYLIGWNGELGRKLRATHFLLWNSVVQLKKMGYLRFDLGGIDQERTPGVAEFKLGMNGDKYDLAGEFWKV</sequence>
<dbReference type="PANTHER" id="PTHR36174">
    <property type="entry name" value="LIPID II:GLYCINE GLYCYLTRANSFERASE"/>
    <property type="match status" value="1"/>
</dbReference>
<dbReference type="InterPro" id="IPR015421">
    <property type="entry name" value="PyrdxlP-dep_Trfase_major"/>
</dbReference>
<dbReference type="InterPro" id="IPR015424">
    <property type="entry name" value="PyrdxlP-dep_Trfase"/>
</dbReference>
<dbReference type="PANTHER" id="PTHR36174:SF1">
    <property type="entry name" value="LIPID II:GLYCINE GLYCYLTRANSFERASE"/>
    <property type="match status" value="1"/>
</dbReference>
<dbReference type="EMBL" id="AOHC02000052">
    <property type="protein sequence ID" value="EMY76328.1"/>
    <property type="molecule type" value="Genomic_DNA"/>
</dbReference>
<evidence type="ECO:0000256" key="3">
    <source>
        <dbReference type="ARBA" id="ARBA00022960"/>
    </source>
</evidence>
<dbReference type="GO" id="GO:0008360">
    <property type="term" value="P:regulation of cell shape"/>
    <property type="evidence" value="ECO:0007669"/>
    <property type="project" value="UniProtKB-KW"/>
</dbReference>
<evidence type="ECO:0000256" key="1">
    <source>
        <dbReference type="ARBA" id="ARBA00009943"/>
    </source>
</evidence>
<keyword evidence="2" id="KW-0808">Transferase</keyword>
<comment type="similarity">
    <text evidence="7">Belongs to the DegT/DnrJ/EryC1 family.</text>
</comment>
<comment type="caution">
    <text evidence="8">The sequence shown here is derived from an EMBL/GenBank/DDBJ whole genome shotgun (WGS) entry which is preliminary data.</text>
</comment>
<comment type="similarity">
    <text evidence="1">Belongs to the FemABX family.</text>
</comment>
<dbReference type="PROSITE" id="PS51191">
    <property type="entry name" value="FEMABX"/>
    <property type="match status" value="1"/>
</dbReference>
<evidence type="ECO:0000313" key="9">
    <source>
        <dbReference type="Proteomes" id="UP000012313"/>
    </source>
</evidence>
<evidence type="ECO:0000256" key="2">
    <source>
        <dbReference type="ARBA" id="ARBA00022679"/>
    </source>
</evidence>
<dbReference type="SUPFAM" id="SSF55729">
    <property type="entry name" value="Acyl-CoA N-acyltransferases (Nat)"/>
    <property type="match status" value="2"/>
</dbReference>
<keyword evidence="4" id="KW-0573">Peptidoglycan synthesis</keyword>
<evidence type="ECO:0000313" key="8">
    <source>
        <dbReference type="EMBL" id="EMY76328.1"/>
    </source>
</evidence>
<keyword evidence="3" id="KW-0133">Cell shape</keyword>
<dbReference type="InterPro" id="IPR050644">
    <property type="entry name" value="PG_Glycine_Bridge_Synth"/>
</dbReference>
<keyword evidence="9" id="KW-1185">Reference proteome</keyword>
<evidence type="ECO:0000256" key="6">
    <source>
        <dbReference type="ARBA" id="ARBA00023316"/>
    </source>
</evidence>
<dbReference type="GO" id="GO:0016755">
    <property type="term" value="F:aminoacyltransferase activity"/>
    <property type="evidence" value="ECO:0007669"/>
    <property type="project" value="InterPro"/>
</dbReference>
<dbReference type="Gene3D" id="3.40.630.30">
    <property type="match status" value="1"/>
</dbReference>
<evidence type="ECO:0000256" key="7">
    <source>
        <dbReference type="RuleBase" id="RU004508"/>
    </source>
</evidence>
<dbReference type="SUPFAM" id="SSF53383">
    <property type="entry name" value="PLP-dependent transferases"/>
    <property type="match status" value="1"/>
</dbReference>
<name>N1WKI3_9LEPT</name>
<keyword evidence="7" id="KW-0663">Pyridoxal phosphate</keyword>
<organism evidence="8 9">
    <name type="scientific">Leptospira weilii serovar Ranarum str. ICFT</name>
    <dbReference type="NCBI Taxonomy" id="1218598"/>
    <lineage>
        <taxon>Bacteria</taxon>
        <taxon>Pseudomonadati</taxon>
        <taxon>Spirochaetota</taxon>
        <taxon>Spirochaetia</taxon>
        <taxon>Leptospirales</taxon>
        <taxon>Leptospiraceae</taxon>
        <taxon>Leptospira</taxon>
    </lineage>
</organism>
<dbReference type="AlphaFoldDB" id="N1WKI3"/>
<proteinExistence type="inferred from homology"/>
<protein>
    <submittedName>
        <fullName evidence="8">FemAB domain protein</fullName>
    </submittedName>
</protein>
<dbReference type="GO" id="GO:0009252">
    <property type="term" value="P:peptidoglycan biosynthetic process"/>
    <property type="evidence" value="ECO:0007669"/>
    <property type="project" value="UniProtKB-KW"/>
</dbReference>
<dbReference type="InterPro" id="IPR000653">
    <property type="entry name" value="DegT/StrS_aminotransferase"/>
</dbReference>
<reference evidence="8" key="1">
    <citation type="submission" date="2013-03" db="EMBL/GenBank/DDBJ databases">
        <authorList>
            <person name="Harkins D.M."/>
            <person name="Durkin A.S."/>
            <person name="Brinkac L.M."/>
            <person name="Haft D.H."/>
            <person name="Selengut J.D."/>
            <person name="Sanka R."/>
            <person name="DePew J."/>
            <person name="Purushe J."/>
            <person name="Hartskeerl R.A."/>
            <person name="Ahmed A."/>
            <person name="van der Linden H."/>
            <person name="Goris M.G.A."/>
            <person name="Vinetz J.M."/>
            <person name="Sutton G.G."/>
            <person name="Nierman W.C."/>
            <person name="Fouts D.E."/>
        </authorList>
    </citation>
    <scope>NUCLEOTIDE SEQUENCE [LARGE SCALE GENOMIC DNA]</scope>
    <source>
        <strain evidence="8">ICFT</strain>
    </source>
</reference>
<keyword evidence="5" id="KW-0012">Acyltransferase</keyword>
<evidence type="ECO:0000256" key="5">
    <source>
        <dbReference type="ARBA" id="ARBA00023315"/>
    </source>
</evidence>
<dbReference type="Proteomes" id="UP000012313">
    <property type="component" value="Unassembled WGS sequence"/>
</dbReference>